<gene>
    <name evidence="3" type="primary">SOK1</name>
    <name evidence="3" type="ORF">SLS59_005865</name>
</gene>
<evidence type="ECO:0000256" key="1">
    <source>
        <dbReference type="ARBA" id="ARBA00010954"/>
    </source>
</evidence>
<feature type="region of interest" description="Disordered" evidence="2">
    <location>
        <begin position="517"/>
        <end position="558"/>
    </location>
</feature>
<proteinExistence type="inferred from homology"/>
<feature type="compositionally biased region" description="Polar residues" evidence="2">
    <location>
        <begin position="517"/>
        <end position="530"/>
    </location>
</feature>
<dbReference type="Proteomes" id="UP001521222">
    <property type="component" value="Unassembled WGS sequence"/>
</dbReference>
<protein>
    <submittedName>
        <fullName evidence="3">Protein SOSEKI 1</fullName>
    </submittedName>
</protein>
<feature type="compositionally biased region" description="Basic and acidic residues" evidence="2">
    <location>
        <begin position="548"/>
        <end position="558"/>
    </location>
</feature>
<evidence type="ECO:0000313" key="4">
    <source>
        <dbReference type="Proteomes" id="UP001521222"/>
    </source>
</evidence>
<evidence type="ECO:0000256" key="2">
    <source>
        <dbReference type="SAM" id="MobiDB-lite"/>
    </source>
</evidence>
<dbReference type="PANTHER" id="PTHR12832">
    <property type="entry name" value="TESTIS-SPECIFIC PROTEIN PBS13 T-COMPLEX 11"/>
    <property type="match status" value="1"/>
</dbReference>
<evidence type="ECO:0000313" key="3">
    <source>
        <dbReference type="EMBL" id="KAL1600241.1"/>
    </source>
</evidence>
<comment type="caution">
    <text evidence="3">The sequence shown here is derived from an EMBL/GenBank/DDBJ whole genome shotgun (WGS) entry which is preliminary data.</text>
</comment>
<comment type="similarity">
    <text evidence="1">Belongs to the TCP11 family.</text>
</comment>
<accession>A0ABR3R735</accession>
<dbReference type="EMBL" id="JAKIXB020000018">
    <property type="protein sequence ID" value="KAL1600241.1"/>
    <property type="molecule type" value="Genomic_DNA"/>
</dbReference>
<keyword evidence="4" id="KW-1185">Reference proteome</keyword>
<sequence>MIPGSEGEELAEAFREGSDLPPITRQSLSELDIQNIITNIKLRHDVNFDRDLSFRPNLDGAKGQEKVKGAQRYWQALVAELELYNRLFRMTPPLQEMDTSDWSTVVRHAERRIPKIFQTIRDVLKSLVPDRDHSRVDEHLDVAMLMQQIERGICDLVGLSEWMSCLLKEHCAPMRDEWVDKMVTCTRTGVTQNKPESIVKGLCELLGILESMKLDIANHQIRNLKTLLIEDTANFETHYHLDRLVNSRSRVNISTVQKWYNAATQEFASICSNKQDSSRLNLEVFTRGVTATLFGKDGRSDFPEAMYLDTDRLQIVKAEIEDHIFFEVCLNMFATLLKQFGYQGPSVSTTRQQLVSALTAIMGESNVGYGPHQWMANSEALSLEILRQASTLANRPTAYDYDNLSSANQHLRHMFFSTFTTQARKLEAAVLPIILATIEKHNNASPMELFNNLVPVTTTTSTILHNTPSSTTDTFSSHHLHHPNTRKLSDIANRISHIIILHWRVWSKIAYVQNDTTGKQSTSTVSTQASEAHVPSSMRTGEASESYDETHAAHEASS</sequence>
<organism evidence="3 4">
    <name type="scientific">Nothophoma quercina</name>
    <dbReference type="NCBI Taxonomy" id="749835"/>
    <lineage>
        <taxon>Eukaryota</taxon>
        <taxon>Fungi</taxon>
        <taxon>Dikarya</taxon>
        <taxon>Ascomycota</taxon>
        <taxon>Pezizomycotina</taxon>
        <taxon>Dothideomycetes</taxon>
        <taxon>Pleosporomycetidae</taxon>
        <taxon>Pleosporales</taxon>
        <taxon>Pleosporineae</taxon>
        <taxon>Didymellaceae</taxon>
        <taxon>Nothophoma</taxon>
    </lineage>
</organism>
<name>A0ABR3R735_9PLEO</name>
<dbReference type="PANTHER" id="PTHR12832:SF11">
    <property type="entry name" value="LD23868P"/>
    <property type="match status" value="1"/>
</dbReference>
<reference evidence="3 4" key="1">
    <citation type="submission" date="2024-02" db="EMBL/GenBank/DDBJ databases">
        <title>De novo assembly and annotation of 12 fungi associated with fruit tree decline syndrome in Ontario, Canada.</title>
        <authorList>
            <person name="Sulman M."/>
            <person name="Ellouze W."/>
            <person name="Ilyukhin E."/>
        </authorList>
    </citation>
    <scope>NUCLEOTIDE SEQUENCE [LARGE SCALE GENOMIC DNA]</scope>
    <source>
        <strain evidence="3 4">M97-236</strain>
    </source>
</reference>
<dbReference type="InterPro" id="IPR008862">
    <property type="entry name" value="Tcp11"/>
</dbReference>
<dbReference type="Pfam" id="PF05794">
    <property type="entry name" value="Tcp11"/>
    <property type="match status" value="1"/>
</dbReference>